<accession>A0ABP8CHX7</accession>
<sequence length="88" mass="9518">MSDSELLLDRAAIADILRKLGDCLARRGVTADIYVGGGAAKALAYDARGATRDIDAVFEPHGIVLEEVRALVRELALPQWRLNEQASV</sequence>
<reference evidence="2" key="1">
    <citation type="journal article" date="2019" name="Int. J. Syst. Evol. Microbiol.">
        <title>The Global Catalogue of Microorganisms (GCM) 10K type strain sequencing project: providing services to taxonomists for standard genome sequencing and annotation.</title>
        <authorList>
            <consortium name="The Broad Institute Genomics Platform"/>
            <consortium name="The Broad Institute Genome Sequencing Center for Infectious Disease"/>
            <person name="Wu L."/>
            <person name="Ma J."/>
        </authorList>
    </citation>
    <scope>NUCLEOTIDE SEQUENCE [LARGE SCALE GENOMIC DNA]</scope>
    <source>
        <strain evidence="2">JCM 17440</strain>
    </source>
</reference>
<proteinExistence type="predicted"/>
<evidence type="ECO:0000313" key="2">
    <source>
        <dbReference type="Proteomes" id="UP001501710"/>
    </source>
</evidence>
<comment type="caution">
    <text evidence="1">The sequence shown here is derived from an EMBL/GenBank/DDBJ whole genome shotgun (WGS) entry which is preliminary data.</text>
</comment>
<keyword evidence="2" id="KW-1185">Reference proteome</keyword>
<name>A0ABP8CHX7_9ACTN</name>
<gene>
    <name evidence="1" type="ORF">GCM10022254_60120</name>
</gene>
<protein>
    <recommendedName>
        <fullName evidence="3">Nucleotidyl transferase AbiEii toxin, Type IV TA system</fullName>
    </recommendedName>
</protein>
<dbReference type="RefSeq" id="WP_344903468.1">
    <property type="nucleotide sequence ID" value="NZ_BAABAS010000020.1"/>
</dbReference>
<dbReference type="EMBL" id="BAABAS010000020">
    <property type="protein sequence ID" value="GAA4239553.1"/>
    <property type="molecule type" value="Genomic_DNA"/>
</dbReference>
<evidence type="ECO:0000313" key="1">
    <source>
        <dbReference type="EMBL" id="GAA4239553.1"/>
    </source>
</evidence>
<evidence type="ECO:0008006" key="3">
    <source>
        <dbReference type="Google" id="ProtNLM"/>
    </source>
</evidence>
<organism evidence="1 2">
    <name type="scientific">Actinomadura meridiana</name>
    <dbReference type="NCBI Taxonomy" id="559626"/>
    <lineage>
        <taxon>Bacteria</taxon>
        <taxon>Bacillati</taxon>
        <taxon>Actinomycetota</taxon>
        <taxon>Actinomycetes</taxon>
        <taxon>Streptosporangiales</taxon>
        <taxon>Thermomonosporaceae</taxon>
        <taxon>Actinomadura</taxon>
    </lineage>
</organism>
<dbReference type="Proteomes" id="UP001501710">
    <property type="component" value="Unassembled WGS sequence"/>
</dbReference>